<protein>
    <submittedName>
        <fullName evidence="8">RNA polymerase sigma-70 factor, ECF subfamily</fullName>
    </submittedName>
</protein>
<name>A0A1H8RAG9_9FIRM</name>
<dbReference type="AlphaFoldDB" id="A0A1H8RAG9"/>
<dbReference type="InterPro" id="IPR014284">
    <property type="entry name" value="RNA_pol_sigma-70_dom"/>
</dbReference>
<dbReference type="EMBL" id="FODY01000003">
    <property type="protein sequence ID" value="SEO63346.1"/>
    <property type="molecule type" value="Genomic_DNA"/>
</dbReference>
<dbReference type="SUPFAM" id="SSF88659">
    <property type="entry name" value="Sigma3 and sigma4 domains of RNA polymerase sigma factors"/>
    <property type="match status" value="1"/>
</dbReference>
<evidence type="ECO:0000259" key="7">
    <source>
        <dbReference type="Pfam" id="PF08281"/>
    </source>
</evidence>
<gene>
    <name evidence="8" type="ORF">SAMN04490178_103220</name>
</gene>
<evidence type="ECO:0000259" key="6">
    <source>
        <dbReference type="Pfam" id="PF04542"/>
    </source>
</evidence>
<dbReference type="OrthoDB" id="9784984at2"/>
<evidence type="ECO:0000256" key="2">
    <source>
        <dbReference type="ARBA" id="ARBA00023015"/>
    </source>
</evidence>
<dbReference type="Gene3D" id="1.10.1740.10">
    <property type="match status" value="1"/>
</dbReference>
<dbReference type="NCBIfam" id="TIGR02937">
    <property type="entry name" value="sigma70-ECF"/>
    <property type="match status" value="1"/>
</dbReference>
<dbReference type="InterPro" id="IPR039425">
    <property type="entry name" value="RNA_pol_sigma-70-like"/>
</dbReference>
<evidence type="ECO:0000313" key="8">
    <source>
        <dbReference type="EMBL" id="SEO63346.1"/>
    </source>
</evidence>
<reference evidence="8 9" key="1">
    <citation type="submission" date="2016-10" db="EMBL/GenBank/DDBJ databases">
        <authorList>
            <person name="de Groot N.N."/>
        </authorList>
    </citation>
    <scope>NUCLEOTIDE SEQUENCE [LARGE SCALE GENOMIC DNA]</scope>
    <source>
        <strain evidence="8 9">DSM 13305</strain>
    </source>
</reference>
<dbReference type="GO" id="GO:0006352">
    <property type="term" value="P:DNA-templated transcription initiation"/>
    <property type="evidence" value="ECO:0007669"/>
    <property type="project" value="InterPro"/>
</dbReference>
<dbReference type="InterPro" id="IPR013249">
    <property type="entry name" value="RNA_pol_sigma70_r4_t2"/>
</dbReference>
<dbReference type="InterPro" id="IPR036388">
    <property type="entry name" value="WH-like_DNA-bd_sf"/>
</dbReference>
<keyword evidence="5" id="KW-0804">Transcription</keyword>
<evidence type="ECO:0000256" key="3">
    <source>
        <dbReference type="ARBA" id="ARBA00023082"/>
    </source>
</evidence>
<keyword evidence="4" id="KW-0238">DNA-binding</keyword>
<dbReference type="SUPFAM" id="SSF88946">
    <property type="entry name" value="Sigma2 domain of RNA polymerase sigma factors"/>
    <property type="match status" value="1"/>
</dbReference>
<dbReference type="InterPro" id="IPR013324">
    <property type="entry name" value="RNA_pol_sigma_r3/r4-like"/>
</dbReference>
<keyword evidence="2" id="KW-0805">Transcription regulation</keyword>
<dbReference type="InterPro" id="IPR007627">
    <property type="entry name" value="RNA_pol_sigma70_r2"/>
</dbReference>
<evidence type="ECO:0000313" key="9">
    <source>
        <dbReference type="Proteomes" id="UP000198847"/>
    </source>
</evidence>
<evidence type="ECO:0000256" key="5">
    <source>
        <dbReference type="ARBA" id="ARBA00023163"/>
    </source>
</evidence>
<dbReference type="Gene3D" id="1.10.10.10">
    <property type="entry name" value="Winged helix-like DNA-binding domain superfamily/Winged helix DNA-binding domain"/>
    <property type="match status" value="1"/>
</dbReference>
<dbReference type="Proteomes" id="UP000198847">
    <property type="component" value="Unassembled WGS sequence"/>
</dbReference>
<feature type="domain" description="RNA polymerase sigma factor 70 region 4 type 2" evidence="7">
    <location>
        <begin position="132"/>
        <end position="183"/>
    </location>
</feature>
<feature type="domain" description="RNA polymerase sigma-70 region 2" evidence="6">
    <location>
        <begin position="29"/>
        <end position="93"/>
    </location>
</feature>
<sequence>MAEQDIAVDRDILDLYQSGQEEQAFKLFINQYQARLYSLAYRLLGNHDDAMDALQEILLQLHRSLKNFKGQSGLYTWVYRLSSNVCLNFRRKMRKPGGQLEWTENLQQAVLPVERPNEDPDTMCETKYSQFLIQQAVLKLPDSQRVPVVLHDLEGLSLAEIAAVLDSNPNAIKARLQRGRAALRRIISKGFVVKGMEGVGVFTVGHTGKLM</sequence>
<dbReference type="GO" id="GO:0016987">
    <property type="term" value="F:sigma factor activity"/>
    <property type="evidence" value="ECO:0007669"/>
    <property type="project" value="UniProtKB-KW"/>
</dbReference>
<dbReference type="CDD" id="cd06171">
    <property type="entry name" value="Sigma70_r4"/>
    <property type="match status" value="1"/>
</dbReference>
<dbReference type="InterPro" id="IPR013325">
    <property type="entry name" value="RNA_pol_sigma_r2"/>
</dbReference>
<keyword evidence="3" id="KW-0731">Sigma factor</keyword>
<accession>A0A1H8RAG9</accession>
<evidence type="ECO:0000256" key="4">
    <source>
        <dbReference type="ARBA" id="ARBA00023125"/>
    </source>
</evidence>
<comment type="similarity">
    <text evidence="1">Belongs to the sigma-70 factor family. ECF subfamily.</text>
</comment>
<dbReference type="Pfam" id="PF08281">
    <property type="entry name" value="Sigma70_r4_2"/>
    <property type="match status" value="1"/>
</dbReference>
<keyword evidence="9" id="KW-1185">Reference proteome</keyword>
<evidence type="ECO:0000256" key="1">
    <source>
        <dbReference type="ARBA" id="ARBA00010641"/>
    </source>
</evidence>
<dbReference type="PANTHER" id="PTHR43133">
    <property type="entry name" value="RNA POLYMERASE ECF-TYPE SIGMA FACTO"/>
    <property type="match status" value="1"/>
</dbReference>
<dbReference type="Pfam" id="PF04542">
    <property type="entry name" value="Sigma70_r2"/>
    <property type="match status" value="1"/>
</dbReference>
<dbReference type="STRING" id="112903.SAMN04490178_103220"/>
<dbReference type="GO" id="GO:0003677">
    <property type="term" value="F:DNA binding"/>
    <property type="evidence" value="ECO:0007669"/>
    <property type="project" value="UniProtKB-KW"/>
</dbReference>
<organism evidence="8 9">
    <name type="scientific">Propionispora vibrioides</name>
    <dbReference type="NCBI Taxonomy" id="112903"/>
    <lineage>
        <taxon>Bacteria</taxon>
        <taxon>Bacillati</taxon>
        <taxon>Bacillota</taxon>
        <taxon>Negativicutes</taxon>
        <taxon>Selenomonadales</taxon>
        <taxon>Sporomusaceae</taxon>
        <taxon>Propionispora</taxon>
    </lineage>
</organism>
<proteinExistence type="inferred from homology"/>
<dbReference type="RefSeq" id="WP_091744187.1">
    <property type="nucleotide sequence ID" value="NZ_FODY01000003.1"/>
</dbReference>
<dbReference type="PANTHER" id="PTHR43133:SF8">
    <property type="entry name" value="RNA POLYMERASE SIGMA FACTOR HI_1459-RELATED"/>
    <property type="match status" value="1"/>
</dbReference>